<dbReference type="Proteomes" id="UP000261520">
    <property type="component" value="Unplaced"/>
</dbReference>
<comment type="similarity">
    <text evidence="3">Belongs to the glycoprotein hormones subunit beta family.</text>
</comment>
<evidence type="ECO:0000256" key="11">
    <source>
        <dbReference type="ARBA" id="ARBA00081883"/>
    </source>
</evidence>
<dbReference type="GO" id="GO:0030728">
    <property type="term" value="P:ovulation"/>
    <property type="evidence" value="ECO:0007669"/>
    <property type="project" value="TreeGrafter"/>
</dbReference>
<dbReference type="Ensembl" id="ENSPMGT00000021055.1">
    <property type="protein sequence ID" value="ENSPMGP00000019758.1"/>
    <property type="gene ID" value="ENSPMGG00000015917.1"/>
</dbReference>
<dbReference type="FunFam" id="2.10.90.10:FF:000007">
    <property type="entry name" value="Luteinizing hormone beta subunit"/>
    <property type="match status" value="1"/>
</dbReference>
<evidence type="ECO:0000259" key="12">
    <source>
        <dbReference type="Pfam" id="PF00007"/>
    </source>
</evidence>
<dbReference type="SMART" id="SM00068">
    <property type="entry name" value="GHB"/>
    <property type="match status" value="1"/>
</dbReference>
<feature type="domain" description="Glycoprotein hormone subunit beta" evidence="12">
    <location>
        <begin position="31"/>
        <end position="134"/>
    </location>
</feature>
<evidence type="ECO:0000256" key="1">
    <source>
        <dbReference type="ARBA" id="ARBA00003920"/>
    </source>
</evidence>
<organism evidence="13 14">
    <name type="scientific">Periophthalmus magnuspinnatus</name>
    <dbReference type="NCBI Taxonomy" id="409849"/>
    <lineage>
        <taxon>Eukaryota</taxon>
        <taxon>Metazoa</taxon>
        <taxon>Chordata</taxon>
        <taxon>Craniata</taxon>
        <taxon>Vertebrata</taxon>
        <taxon>Euteleostomi</taxon>
        <taxon>Actinopterygii</taxon>
        <taxon>Neopterygii</taxon>
        <taxon>Teleostei</taxon>
        <taxon>Neoteleostei</taxon>
        <taxon>Acanthomorphata</taxon>
        <taxon>Gobiaria</taxon>
        <taxon>Gobiiformes</taxon>
        <taxon>Gobioidei</taxon>
        <taxon>Gobiidae</taxon>
        <taxon>Oxudercinae</taxon>
        <taxon>Periophthalmus</taxon>
    </lineage>
</organism>
<reference evidence="13" key="1">
    <citation type="submission" date="2025-08" db="UniProtKB">
        <authorList>
            <consortium name="Ensembl"/>
        </authorList>
    </citation>
    <scope>IDENTIFICATION</scope>
</reference>
<name>A0A3B4ARJ2_9GOBI</name>
<dbReference type="GO" id="GO:0007186">
    <property type="term" value="P:G protein-coupled receptor signaling pathway"/>
    <property type="evidence" value="ECO:0007669"/>
    <property type="project" value="TreeGrafter"/>
</dbReference>
<dbReference type="InterPro" id="IPR006208">
    <property type="entry name" value="Glyco_hormone_CN"/>
</dbReference>
<evidence type="ECO:0000313" key="14">
    <source>
        <dbReference type="Proteomes" id="UP000261520"/>
    </source>
</evidence>
<dbReference type="InterPro" id="IPR029034">
    <property type="entry name" value="Cystine-knot_cytokine"/>
</dbReference>
<protein>
    <recommendedName>
        <fullName evidence="9">Gonadotropin subunit beta-2</fullName>
    </recommendedName>
    <alternativeName>
        <fullName evidence="10">GTH-II-beta</fullName>
    </alternativeName>
    <alternativeName>
        <fullName evidence="11">Gonadotropin beta-II chain</fullName>
    </alternativeName>
</protein>
<dbReference type="GO" id="GO:0005179">
    <property type="term" value="F:hormone activity"/>
    <property type="evidence" value="ECO:0007669"/>
    <property type="project" value="UniProtKB-KW"/>
</dbReference>
<dbReference type="Pfam" id="PF00007">
    <property type="entry name" value="Cys_knot"/>
    <property type="match status" value="1"/>
</dbReference>
<comment type="subunit">
    <text evidence="4">Heterodimer of an alpha and a beta chain.</text>
</comment>
<dbReference type="SUPFAM" id="SSF57501">
    <property type="entry name" value="Cystine-knot cytokines"/>
    <property type="match status" value="1"/>
</dbReference>
<sequence length="142" mass="16218">CSVRTSLRIKLDYCSSTAHLFFSSTRGFHLPRCQLVNQTVSLEKEGCPRCHTVETTICRGHCPTKDPVVNLPLGHMYQDVCTYRKFEYRKLELSDCPLGVDPVVQYLVALSCHCDRCSMDTSDCTFESLPPDFCTNDIPFYY</sequence>
<comment type="subcellular location">
    <subcellularLocation>
        <location evidence="2">Secreted</location>
    </subcellularLocation>
</comment>
<evidence type="ECO:0000256" key="7">
    <source>
        <dbReference type="ARBA" id="ARBA00023157"/>
    </source>
</evidence>
<keyword evidence="6" id="KW-0372">Hormone</keyword>
<dbReference type="STRING" id="409849.ENSPMGP00000019758"/>
<keyword evidence="5" id="KW-0964">Secreted</keyword>
<comment type="function">
    <text evidence="1">Involved in gametogenesis and steroidogenesis.</text>
</comment>
<dbReference type="PANTHER" id="PTHR11515">
    <property type="entry name" value="GLYCOPROTEIN HORMONE BETA CHAIN"/>
    <property type="match status" value="1"/>
</dbReference>
<evidence type="ECO:0000256" key="2">
    <source>
        <dbReference type="ARBA" id="ARBA00004613"/>
    </source>
</evidence>
<accession>A0A3B4ARJ2</accession>
<evidence type="ECO:0000256" key="8">
    <source>
        <dbReference type="ARBA" id="ARBA00023180"/>
    </source>
</evidence>
<reference evidence="13" key="2">
    <citation type="submission" date="2025-09" db="UniProtKB">
        <authorList>
            <consortium name="Ensembl"/>
        </authorList>
    </citation>
    <scope>IDENTIFICATION</scope>
</reference>
<evidence type="ECO:0000313" key="13">
    <source>
        <dbReference type="Ensembl" id="ENSPMGP00000019758.1"/>
    </source>
</evidence>
<evidence type="ECO:0000256" key="5">
    <source>
        <dbReference type="ARBA" id="ARBA00022525"/>
    </source>
</evidence>
<proteinExistence type="inferred from homology"/>
<dbReference type="CDD" id="cd00069">
    <property type="entry name" value="GHB_like"/>
    <property type="match status" value="1"/>
</dbReference>
<dbReference type="InterPro" id="IPR001545">
    <property type="entry name" value="Gonadotropin_bsu"/>
</dbReference>
<evidence type="ECO:0000256" key="4">
    <source>
        <dbReference type="ARBA" id="ARBA00011870"/>
    </source>
</evidence>
<dbReference type="AlphaFoldDB" id="A0A3B4ARJ2"/>
<keyword evidence="8" id="KW-0325">Glycoprotein</keyword>
<keyword evidence="7" id="KW-1015">Disulfide bond</keyword>
<dbReference type="Gene3D" id="2.10.90.10">
    <property type="entry name" value="Cystine-knot cytokines"/>
    <property type="match status" value="1"/>
</dbReference>
<evidence type="ECO:0000256" key="9">
    <source>
        <dbReference type="ARBA" id="ARBA00069434"/>
    </source>
</evidence>
<dbReference type="PANTHER" id="PTHR11515:SF11">
    <property type="entry name" value="LUTROPIN SUBUNIT BETA"/>
    <property type="match status" value="1"/>
</dbReference>
<dbReference type="GO" id="GO:0005737">
    <property type="term" value="C:cytoplasm"/>
    <property type="evidence" value="ECO:0007669"/>
    <property type="project" value="TreeGrafter"/>
</dbReference>
<evidence type="ECO:0000256" key="3">
    <source>
        <dbReference type="ARBA" id="ARBA00006552"/>
    </source>
</evidence>
<dbReference type="GO" id="GO:0005615">
    <property type="term" value="C:extracellular space"/>
    <property type="evidence" value="ECO:0007669"/>
    <property type="project" value="TreeGrafter"/>
</dbReference>
<evidence type="ECO:0000256" key="6">
    <source>
        <dbReference type="ARBA" id="ARBA00022702"/>
    </source>
</evidence>
<dbReference type="GO" id="GO:0010817">
    <property type="term" value="P:regulation of hormone levels"/>
    <property type="evidence" value="ECO:0007669"/>
    <property type="project" value="UniProtKB-ARBA"/>
</dbReference>
<evidence type="ECO:0000256" key="10">
    <source>
        <dbReference type="ARBA" id="ARBA00077521"/>
    </source>
</evidence>
<keyword evidence="14" id="KW-1185">Reference proteome</keyword>